<reference evidence="1 2" key="1">
    <citation type="submission" date="2024-03" db="EMBL/GenBank/DDBJ databases">
        <title>Community enrichment and isolation of bacterial strains for fucoidan degradation.</title>
        <authorList>
            <person name="Sichert A."/>
        </authorList>
    </citation>
    <scope>NUCLEOTIDE SEQUENCE [LARGE SCALE GENOMIC DNA]</scope>
    <source>
        <strain evidence="1 2">AS81</strain>
    </source>
</reference>
<comment type="caution">
    <text evidence="1">The sequence shown here is derived from an EMBL/GenBank/DDBJ whole genome shotgun (WGS) entry which is preliminary data.</text>
</comment>
<protein>
    <submittedName>
        <fullName evidence="1">Uncharacterized protein</fullName>
    </submittedName>
</protein>
<dbReference type="EMBL" id="JBBMQU010000037">
    <property type="protein sequence ID" value="MEM5552377.1"/>
    <property type="molecule type" value="Genomic_DNA"/>
</dbReference>
<sequence length="86" mass="9808">MDNIKRLKALGVSKRLLENTKCPDCVDEVPECTYSITNDSFKIECLRCGHSAEFKDFESAVYHFDSMKYLANSCDENTMTSILDDI</sequence>
<dbReference type="Proteomes" id="UP001388366">
    <property type="component" value="Unassembled WGS sequence"/>
</dbReference>
<gene>
    <name evidence="1" type="ORF">WNY63_16755</name>
</gene>
<accession>A0ABU9U5Q8</accession>
<keyword evidence="2" id="KW-1185">Reference proteome</keyword>
<evidence type="ECO:0000313" key="2">
    <source>
        <dbReference type="Proteomes" id="UP001388366"/>
    </source>
</evidence>
<name>A0ABU9U5Q8_9GAMM</name>
<evidence type="ECO:0000313" key="1">
    <source>
        <dbReference type="EMBL" id="MEM5552377.1"/>
    </source>
</evidence>
<dbReference type="RefSeq" id="WP_342884354.1">
    <property type="nucleotide sequence ID" value="NZ_JBBMQU010000037.1"/>
</dbReference>
<proteinExistence type="predicted"/>
<organism evidence="1 2">
    <name type="scientific">Pseudoalteromonas neustonica</name>
    <dbReference type="NCBI Taxonomy" id="1840331"/>
    <lineage>
        <taxon>Bacteria</taxon>
        <taxon>Pseudomonadati</taxon>
        <taxon>Pseudomonadota</taxon>
        <taxon>Gammaproteobacteria</taxon>
        <taxon>Alteromonadales</taxon>
        <taxon>Pseudoalteromonadaceae</taxon>
        <taxon>Pseudoalteromonas</taxon>
    </lineage>
</organism>